<dbReference type="Pfam" id="PF09084">
    <property type="entry name" value="NMT1"/>
    <property type="match status" value="1"/>
</dbReference>
<feature type="chain" id="PRO_5026953514" evidence="1">
    <location>
        <begin position="26"/>
        <end position="326"/>
    </location>
</feature>
<evidence type="ECO:0000256" key="1">
    <source>
        <dbReference type="SAM" id="SignalP"/>
    </source>
</evidence>
<evidence type="ECO:0000313" key="3">
    <source>
        <dbReference type="EMBL" id="MSU90269.1"/>
    </source>
</evidence>
<dbReference type="Proteomes" id="UP000474957">
    <property type="component" value="Unassembled WGS sequence"/>
</dbReference>
<reference evidence="3 4" key="1">
    <citation type="submission" date="2019-10" db="EMBL/GenBank/DDBJ databases">
        <title>Cognatihalovulum marinum gen. nov. sp. nov., a new member of the family Rhodobacteraceae isolated from deep seawater of the Northwest Indian Ocean.</title>
        <authorList>
            <person name="Ruan C."/>
            <person name="Wang J."/>
            <person name="Zheng X."/>
            <person name="Song L."/>
            <person name="Zhu Y."/>
            <person name="Huang Y."/>
            <person name="Lu Z."/>
            <person name="Du W."/>
            <person name="Huang L."/>
            <person name="Dai X."/>
        </authorList>
    </citation>
    <scope>NUCLEOTIDE SEQUENCE [LARGE SCALE GENOMIC DNA]</scope>
    <source>
        <strain evidence="3 4">2CG4</strain>
    </source>
</reference>
<dbReference type="InterPro" id="IPR015168">
    <property type="entry name" value="SsuA/THI5"/>
</dbReference>
<evidence type="ECO:0000259" key="2">
    <source>
        <dbReference type="Pfam" id="PF09084"/>
    </source>
</evidence>
<dbReference type="PANTHER" id="PTHR30024:SF48">
    <property type="entry name" value="ABC TRANSPORTER SUBSTRATE-BINDING PROTEIN"/>
    <property type="match status" value="1"/>
</dbReference>
<accession>A0A6L5Z1U6</accession>
<dbReference type="Gene3D" id="3.40.190.10">
    <property type="entry name" value="Periplasmic binding protein-like II"/>
    <property type="match status" value="2"/>
</dbReference>
<gene>
    <name evidence="3" type="ORF">GE300_11665</name>
</gene>
<organism evidence="3 4">
    <name type="scientific">Halovulum marinum</name>
    <dbReference type="NCBI Taxonomy" id="2662447"/>
    <lineage>
        <taxon>Bacteria</taxon>
        <taxon>Pseudomonadati</taxon>
        <taxon>Pseudomonadota</taxon>
        <taxon>Alphaproteobacteria</taxon>
        <taxon>Rhodobacterales</taxon>
        <taxon>Paracoccaceae</taxon>
        <taxon>Halovulum</taxon>
    </lineage>
</organism>
<proteinExistence type="predicted"/>
<protein>
    <submittedName>
        <fullName evidence="3">ABC transporter substrate-binding protein</fullName>
    </submittedName>
</protein>
<feature type="signal peptide" evidence="1">
    <location>
        <begin position="1"/>
        <end position="25"/>
    </location>
</feature>
<dbReference type="EMBL" id="WIND01000008">
    <property type="protein sequence ID" value="MSU90269.1"/>
    <property type="molecule type" value="Genomic_DNA"/>
</dbReference>
<keyword evidence="4" id="KW-1185">Reference proteome</keyword>
<evidence type="ECO:0000313" key="4">
    <source>
        <dbReference type="Proteomes" id="UP000474957"/>
    </source>
</evidence>
<keyword evidence="1" id="KW-0732">Signal</keyword>
<dbReference type="SUPFAM" id="SSF53850">
    <property type="entry name" value="Periplasmic binding protein-like II"/>
    <property type="match status" value="1"/>
</dbReference>
<name>A0A6L5Z1U6_9RHOB</name>
<sequence>MLGCGLRRVCLLAAAQVLATVAAFAQTPVVRFSVLESGTVNWELDTIKHYGLDTANGFEMEVQGVAGGSAAQVAFQGGTADVIVSDWIWVARQRAAGRDYVFLPYSKAVGGLLLPPGSGADSIADLRGGKIGIAGGPLDKSWLILRAYATQQHGFDLAESTEQVYGAPPLIFKAALDGDLAGALNYWHFMARMKTAGMRELISVNEAAQAMGLDPDIPLLGYVLKGDMVRDRPELVAAIAAASRAAKDLLASDAAAWDRLRPLVRPGTDDEFDALKEGFLAGIPPERPVSEDAAGRFFELMAQLGGKDLVGDATSLPAGVFVDLQD</sequence>
<feature type="domain" description="SsuA/THI5-like" evidence="2">
    <location>
        <begin position="56"/>
        <end position="249"/>
    </location>
</feature>
<dbReference type="AlphaFoldDB" id="A0A6L5Z1U6"/>
<comment type="caution">
    <text evidence="3">The sequence shown here is derived from an EMBL/GenBank/DDBJ whole genome shotgun (WGS) entry which is preliminary data.</text>
</comment>
<dbReference type="PANTHER" id="PTHR30024">
    <property type="entry name" value="ALIPHATIC SULFONATES-BINDING PROTEIN-RELATED"/>
    <property type="match status" value="1"/>
</dbReference>